<keyword evidence="4" id="KW-1185">Reference proteome</keyword>
<dbReference type="InterPro" id="IPR013762">
    <property type="entry name" value="Integrase-like_cat_sf"/>
</dbReference>
<accession>A0A1X0NZ97</accession>
<dbReference type="RefSeq" id="XP_028884078.1">
    <property type="nucleotide sequence ID" value="XM_029024771.1"/>
</dbReference>
<feature type="chain" id="PRO_5012687689" evidence="2">
    <location>
        <begin position="30"/>
        <end position="185"/>
    </location>
</feature>
<dbReference type="GO" id="GO:0006310">
    <property type="term" value="P:DNA recombination"/>
    <property type="evidence" value="ECO:0007669"/>
    <property type="project" value="UniProtKB-KW"/>
</dbReference>
<evidence type="ECO:0000256" key="1">
    <source>
        <dbReference type="ARBA" id="ARBA00023172"/>
    </source>
</evidence>
<dbReference type="OrthoDB" id="278292at2759"/>
<dbReference type="GeneID" id="39984551"/>
<protein>
    <submittedName>
        <fullName evidence="3">TATE DNA Transposon</fullName>
    </submittedName>
</protein>
<proteinExistence type="predicted"/>
<dbReference type="Gene3D" id="1.10.443.10">
    <property type="entry name" value="Intergrase catalytic core"/>
    <property type="match status" value="1"/>
</dbReference>
<gene>
    <name evidence="3" type="ORF">TM35_000102800</name>
</gene>
<name>A0A1X0NZ97_9TRYP</name>
<evidence type="ECO:0000256" key="2">
    <source>
        <dbReference type="SAM" id="SignalP"/>
    </source>
</evidence>
<evidence type="ECO:0000313" key="3">
    <source>
        <dbReference type="EMBL" id="ORC90012.1"/>
    </source>
</evidence>
<dbReference type="SUPFAM" id="SSF56349">
    <property type="entry name" value="DNA breaking-rejoining enzymes"/>
    <property type="match status" value="1"/>
</dbReference>
<keyword evidence="1" id="KW-0233">DNA recombination</keyword>
<comment type="caution">
    <text evidence="3">The sequence shown here is derived from an EMBL/GenBank/DDBJ whole genome shotgun (WGS) entry which is preliminary data.</text>
</comment>
<organism evidence="3 4">
    <name type="scientific">Trypanosoma theileri</name>
    <dbReference type="NCBI Taxonomy" id="67003"/>
    <lineage>
        <taxon>Eukaryota</taxon>
        <taxon>Discoba</taxon>
        <taxon>Euglenozoa</taxon>
        <taxon>Kinetoplastea</taxon>
        <taxon>Metakinetoplastina</taxon>
        <taxon>Trypanosomatida</taxon>
        <taxon>Trypanosomatidae</taxon>
        <taxon>Trypanosoma</taxon>
    </lineage>
</organism>
<sequence length="185" mass="20744">MKKAHRVLARECPHAALFLMMMWCSAARAGDIGSLHAADVRVEPVTGGAKNMARLTMTMRYGKGARFRGTYPVGAVIPREDASFLRHLLCQRLPHQRLFQDVTELRNRVRQALRSENPLSALPSVRKGATRHLAAQGMSEEHLMRMTGHTGIDTLRRYLGYGLQMTREAEHAQDNAARALLERSS</sequence>
<dbReference type="Proteomes" id="UP000192257">
    <property type="component" value="Unassembled WGS sequence"/>
</dbReference>
<dbReference type="AlphaFoldDB" id="A0A1X0NZ97"/>
<keyword evidence="2" id="KW-0732">Signal</keyword>
<dbReference type="GO" id="GO:0015074">
    <property type="term" value="P:DNA integration"/>
    <property type="evidence" value="ECO:0007669"/>
    <property type="project" value="InterPro"/>
</dbReference>
<feature type="signal peptide" evidence="2">
    <location>
        <begin position="1"/>
        <end position="29"/>
    </location>
</feature>
<evidence type="ECO:0000313" key="4">
    <source>
        <dbReference type="Proteomes" id="UP000192257"/>
    </source>
</evidence>
<dbReference type="EMBL" id="NBCO01000010">
    <property type="protein sequence ID" value="ORC90012.1"/>
    <property type="molecule type" value="Genomic_DNA"/>
</dbReference>
<dbReference type="GO" id="GO:0003677">
    <property type="term" value="F:DNA binding"/>
    <property type="evidence" value="ECO:0007669"/>
    <property type="project" value="InterPro"/>
</dbReference>
<dbReference type="InterPro" id="IPR011010">
    <property type="entry name" value="DNA_brk_join_enz"/>
</dbReference>
<dbReference type="VEuPathDB" id="TriTrypDB:TM35_000102800"/>
<reference evidence="3 4" key="1">
    <citation type="submission" date="2017-03" db="EMBL/GenBank/DDBJ databases">
        <title>An alternative strategy for trypanosome survival in the mammalian bloodstream revealed through genome and transcriptome analysis of the ubiquitous bovine parasite Trypanosoma (Megatrypanum) theileri.</title>
        <authorList>
            <person name="Kelly S."/>
            <person name="Ivens A."/>
            <person name="Mott A."/>
            <person name="O'Neill E."/>
            <person name="Emms D."/>
            <person name="Macleod O."/>
            <person name="Voorheis P."/>
            <person name="Matthews J."/>
            <person name="Matthews K."/>
            <person name="Carrington M."/>
        </authorList>
    </citation>
    <scope>NUCLEOTIDE SEQUENCE [LARGE SCALE GENOMIC DNA]</scope>
    <source>
        <strain evidence="3">Edinburgh</strain>
    </source>
</reference>